<proteinExistence type="predicted"/>
<reference evidence="3" key="1">
    <citation type="submission" date="2017-06" db="EMBL/GenBank/DDBJ databases">
        <title>Genome analysis of Fimbriiglobus ruber SP5, the first member of the order Planctomycetales with confirmed chitinolytic capability.</title>
        <authorList>
            <person name="Ravin N.V."/>
            <person name="Rakitin A.L."/>
            <person name="Ivanova A.A."/>
            <person name="Beletsky A.V."/>
            <person name="Kulichevskaya I.S."/>
            <person name="Mardanov A.V."/>
            <person name="Dedysh S.N."/>
        </authorList>
    </citation>
    <scope>NUCLEOTIDE SEQUENCE [LARGE SCALE GENOMIC DNA]</scope>
    <source>
        <strain evidence="3">SP5</strain>
    </source>
</reference>
<dbReference type="Pfam" id="PF18743">
    <property type="entry name" value="AHJR-like"/>
    <property type="match status" value="1"/>
</dbReference>
<evidence type="ECO:0000313" key="2">
    <source>
        <dbReference type="EMBL" id="OWK36673.1"/>
    </source>
</evidence>
<protein>
    <recommendedName>
        <fullName evidence="1">REase AHJR-like domain-containing protein</fullName>
    </recommendedName>
</protein>
<gene>
    <name evidence="2" type="ORF">FRUB_09236</name>
</gene>
<feature type="domain" description="REase AHJR-like" evidence="1">
    <location>
        <begin position="4"/>
        <end position="96"/>
    </location>
</feature>
<dbReference type="OrthoDB" id="514738at2"/>
<dbReference type="EMBL" id="NIDE01000017">
    <property type="protein sequence ID" value="OWK36673.1"/>
    <property type="molecule type" value="Genomic_DNA"/>
</dbReference>
<sequence>MDFEKELEQVAQQYRDEGYTVFIHPSGDQFDGLPGDPSTDILATRGNEKVLVEVKRKRSDLAADPNVIRRAEQVNARPGWRFDLVILERETLTQRILEQSQEPTGEQFAEMLDRARRAKGAGLNEMALTYACAALEAAMRRLSEEDELYGQTTPVVLLRTLYANGFFSRGEFDLAKEAWAIRTQVVHGFIPPEIDPVLVEDLITLAKKVMSRAEATVGPAVG</sequence>
<comment type="caution">
    <text evidence="2">The sequence shown here is derived from an EMBL/GenBank/DDBJ whole genome shotgun (WGS) entry which is preliminary data.</text>
</comment>
<name>A0A225D6R0_9BACT</name>
<dbReference type="SUPFAM" id="SSF52980">
    <property type="entry name" value="Restriction endonuclease-like"/>
    <property type="match status" value="1"/>
</dbReference>
<dbReference type="InterPro" id="IPR011335">
    <property type="entry name" value="Restrct_endonuc-II-like"/>
</dbReference>
<dbReference type="Proteomes" id="UP000214646">
    <property type="component" value="Unassembled WGS sequence"/>
</dbReference>
<dbReference type="InterPro" id="IPR040902">
    <property type="entry name" value="AHJR-like"/>
</dbReference>
<organism evidence="2 3">
    <name type="scientific">Fimbriiglobus ruber</name>
    <dbReference type="NCBI Taxonomy" id="1908690"/>
    <lineage>
        <taxon>Bacteria</taxon>
        <taxon>Pseudomonadati</taxon>
        <taxon>Planctomycetota</taxon>
        <taxon>Planctomycetia</taxon>
        <taxon>Gemmatales</taxon>
        <taxon>Gemmataceae</taxon>
        <taxon>Fimbriiglobus</taxon>
    </lineage>
</organism>
<dbReference type="RefSeq" id="WP_088259649.1">
    <property type="nucleotide sequence ID" value="NZ_NIDE01000017.1"/>
</dbReference>
<evidence type="ECO:0000259" key="1">
    <source>
        <dbReference type="Pfam" id="PF18743"/>
    </source>
</evidence>
<keyword evidence="3" id="KW-1185">Reference proteome</keyword>
<evidence type="ECO:0000313" key="3">
    <source>
        <dbReference type="Proteomes" id="UP000214646"/>
    </source>
</evidence>
<dbReference type="AlphaFoldDB" id="A0A225D6R0"/>
<accession>A0A225D6R0</accession>